<protein>
    <submittedName>
        <fullName evidence="3">Uncharacterized protein</fullName>
    </submittedName>
</protein>
<dbReference type="Proteomes" id="UP000439780">
    <property type="component" value="Unassembled WGS sequence"/>
</dbReference>
<feature type="compositionally biased region" description="Polar residues" evidence="1">
    <location>
        <begin position="88"/>
        <end position="101"/>
    </location>
</feature>
<feature type="signal peptide" evidence="2">
    <location>
        <begin position="1"/>
        <end position="23"/>
    </location>
</feature>
<sequence length="258" mass="28644">MVMRIAIALVSLSALMWAQYGQAQVPRDIVDLVGARAAGGETQLRARGYDYVRGQTGDDRVWTYWWNPRTQVCITVSTVEGRYEAITASPSPDCNQAQAQPATLPDGPVRPAPVPSDMAPAFDLGLICFGEGQRPQLATKYGYTWNEKEARYTYGNRTELTSQDFDASVSIQLFEGGGRIRLPKKLIPPLNSRGEDGWWKLDSVVTTRDTITAQYRLNGLNKPKLTIDRRSGRISIRGASNYGFTGTCDTVGNEQRRF</sequence>
<organism evidence="3 4">
    <name type="scientific">Qipengyuania algicida</name>
    <dbReference type="NCBI Taxonomy" id="1836209"/>
    <lineage>
        <taxon>Bacteria</taxon>
        <taxon>Pseudomonadati</taxon>
        <taxon>Pseudomonadota</taxon>
        <taxon>Alphaproteobacteria</taxon>
        <taxon>Sphingomonadales</taxon>
        <taxon>Erythrobacteraceae</taxon>
        <taxon>Qipengyuania</taxon>
    </lineage>
</organism>
<dbReference type="OrthoDB" id="594865at2"/>
<comment type="caution">
    <text evidence="3">The sequence shown here is derived from an EMBL/GenBank/DDBJ whole genome shotgun (WGS) entry which is preliminary data.</text>
</comment>
<dbReference type="EMBL" id="WTYA01000013">
    <property type="protein sequence ID" value="MXP29970.1"/>
    <property type="molecule type" value="Genomic_DNA"/>
</dbReference>
<evidence type="ECO:0000256" key="1">
    <source>
        <dbReference type="SAM" id="MobiDB-lite"/>
    </source>
</evidence>
<name>A0A845AI90_9SPHN</name>
<accession>A0A845AI90</accession>
<evidence type="ECO:0000313" key="3">
    <source>
        <dbReference type="EMBL" id="MXP29970.1"/>
    </source>
</evidence>
<evidence type="ECO:0000313" key="4">
    <source>
        <dbReference type="Proteomes" id="UP000439780"/>
    </source>
</evidence>
<reference evidence="3 4" key="1">
    <citation type="submission" date="2019-12" db="EMBL/GenBank/DDBJ databases">
        <title>Genomic-based taxomic classification of the family Erythrobacteraceae.</title>
        <authorList>
            <person name="Xu L."/>
        </authorList>
    </citation>
    <scope>NUCLEOTIDE SEQUENCE [LARGE SCALE GENOMIC DNA]</scope>
    <source>
        <strain evidence="3 4">KEMB 9005-328</strain>
    </source>
</reference>
<dbReference type="AlphaFoldDB" id="A0A845AI90"/>
<feature type="region of interest" description="Disordered" evidence="1">
    <location>
        <begin position="88"/>
        <end position="115"/>
    </location>
</feature>
<evidence type="ECO:0000256" key="2">
    <source>
        <dbReference type="SAM" id="SignalP"/>
    </source>
</evidence>
<keyword evidence="2" id="KW-0732">Signal</keyword>
<proteinExistence type="predicted"/>
<gene>
    <name evidence="3" type="ORF">GRI58_14260</name>
</gene>
<feature type="chain" id="PRO_5032416488" evidence="2">
    <location>
        <begin position="24"/>
        <end position="258"/>
    </location>
</feature>
<keyword evidence="4" id="KW-1185">Reference proteome</keyword>